<sequence>MSKRKFKKGKQVSSLDELFEHQHFVVQYGPRSPERTVHAGFILSWQVRMAQLFISDKRIWVADRLTNGEFYDGKTDEEMKEIVGEETLCDLYCPLPDYLKGVHCYGGEPVMCEGSHCDKALEAWKEEFAE</sequence>
<name>A0A6I2R0R9_FLAPL</name>
<dbReference type="Proteomes" id="UP000434475">
    <property type="component" value="Unassembled WGS sequence"/>
</dbReference>
<evidence type="ECO:0000313" key="1">
    <source>
        <dbReference type="EMBL" id="MSB19023.1"/>
    </source>
</evidence>
<comment type="caution">
    <text evidence="1">The sequence shown here is derived from an EMBL/GenBank/DDBJ whole genome shotgun (WGS) entry which is preliminary data.</text>
</comment>
<protein>
    <submittedName>
        <fullName evidence="1">Uncharacterized protein</fullName>
    </submittedName>
</protein>
<evidence type="ECO:0000313" key="2">
    <source>
        <dbReference type="Proteomes" id="UP000434475"/>
    </source>
</evidence>
<gene>
    <name evidence="1" type="ORF">GKE97_05765</name>
</gene>
<accession>A0A6I2R0R9</accession>
<dbReference type="AlphaFoldDB" id="A0A6I2R0R9"/>
<dbReference type="RefSeq" id="WP_172697386.1">
    <property type="nucleotide sequence ID" value="NZ_WKPR01000004.1"/>
</dbReference>
<dbReference type="EMBL" id="WKPR01000004">
    <property type="protein sequence ID" value="MSB19023.1"/>
    <property type="molecule type" value="Genomic_DNA"/>
</dbReference>
<proteinExistence type="predicted"/>
<organism evidence="1 2">
    <name type="scientific">Flavonifractor plautii</name>
    <name type="common">Fusobacterium plautii</name>
    <dbReference type="NCBI Taxonomy" id="292800"/>
    <lineage>
        <taxon>Bacteria</taxon>
        <taxon>Bacillati</taxon>
        <taxon>Bacillota</taxon>
        <taxon>Clostridia</taxon>
        <taxon>Eubacteriales</taxon>
        <taxon>Oscillospiraceae</taxon>
        <taxon>Flavonifractor</taxon>
    </lineage>
</organism>
<reference evidence="1 2" key="1">
    <citation type="journal article" date="2019" name="Nat. Med.">
        <title>A library of human gut bacterial isolates paired with longitudinal multiomics data enables mechanistic microbiome research.</title>
        <authorList>
            <person name="Poyet M."/>
            <person name="Groussin M."/>
            <person name="Gibbons S.M."/>
            <person name="Avila-Pacheco J."/>
            <person name="Jiang X."/>
            <person name="Kearney S.M."/>
            <person name="Perrotta A.R."/>
            <person name="Berdy B."/>
            <person name="Zhao S."/>
            <person name="Lieberman T.D."/>
            <person name="Swanson P.K."/>
            <person name="Smith M."/>
            <person name="Roesemann S."/>
            <person name="Alexander J.E."/>
            <person name="Rich S.A."/>
            <person name="Livny J."/>
            <person name="Vlamakis H."/>
            <person name="Clish C."/>
            <person name="Bullock K."/>
            <person name="Deik A."/>
            <person name="Scott J."/>
            <person name="Pierce K.A."/>
            <person name="Xavier R.J."/>
            <person name="Alm E.J."/>
        </authorList>
    </citation>
    <scope>NUCLEOTIDE SEQUENCE [LARGE SCALE GENOMIC DNA]</scope>
    <source>
        <strain evidence="1 2">BIOML-A2</strain>
    </source>
</reference>